<dbReference type="AlphaFoldDB" id="A0A4R2KYF0"/>
<evidence type="ECO:0000256" key="1">
    <source>
        <dbReference type="ARBA" id="ARBA00004196"/>
    </source>
</evidence>
<dbReference type="RefSeq" id="WP_132244370.1">
    <property type="nucleotide sequence ID" value="NZ_SLWV01000008.1"/>
</dbReference>
<dbReference type="GO" id="GO:0022857">
    <property type="term" value="F:transmembrane transporter activity"/>
    <property type="evidence" value="ECO:0007669"/>
    <property type="project" value="InterPro"/>
</dbReference>
<evidence type="ECO:0000256" key="3">
    <source>
        <dbReference type="ARBA" id="ARBA00023054"/>
    </source>
</evidence>
<dbReference type="Gene3D" id="2.40.50.100">
    <property type="match status" value="1"/>
</dbReference>
<dbReference type="Pfam" id="PF25990">
    <property type="entry name" value="Beta-barrel_YknX"/>
    <property type="match status" value="1"/>
</dbReference>
<dbReference type="SUPFAM" id="SSF111369">
    <property type="entry name" value="HlyD-like secretion proteins"/>
    <property type="match status" value="1"/>
</dbReference>
<reference evidence="7 8" key="1">
    <citation type="submission" date="2019-03" db="EMBL/GenBank/DDBJ databases">
        <title>Genomic Encyclopedia of Type Strains, Phase IV (KMG-IV): sequencing the most valuable type-strain genomes for metagenomic binning, comparative biology and taxonomic classification.</title>
        <authorList>
            <person name="Goeker M."/>
        </authorList>
    </citation>
    <scope>NUCLEOTIDE SEQUENCE [LARGE SCALE GENOMIC DNA]</scope>
    <source>
        <strain evidence="7 8">DSM 102940</strain>
    </source>
</reference>
<dbReference type="NCBIfam" id="TIGR01730">
    <property type="entry name" value="RND_mfp"/>
    <property type="match status" value="1"/>
</dbReference>
<dbReference type="InterPro" id="IPR058637">
    <property type="entry name" value="YknX-like_C"/>
</dbReference>
<evidence type="ECO:0000259" key="5">
    <source>
        <dbReference type="Pfam" id="PF25989"/>
    </source>
</evidence>
<dbReference type="InterPro" id="IPR050465">
    <property type="entry name" value="UPF0194_transport"/>
</dbReference>
<dbReference type="Pfam" id="PF25989">
    <property type="entry name" value="YknX_C"/>
    <property type="match status" value="1"/>
</dbReference>
<comment type="caution">
    <text evidence="7">The sequence shown here is derived from an EMBL/GenBank/DDBJ whole genome shotgun (WGS) entry which is preliminary data.</text>
</comment>
<keyword evidence="3 4" id="KW-0175">Coiled coil</keyword>
<dbReference type="PANTHER" id="PTHR32347:SF14">
    <property type="entry name" value="EFFLUX SYSTEM COMPONENT YKNX-RELATED"/>
    <property type="match status" value="1"/>
</dbReference>
<dbReference type="Gene3D" id="2.40.420.20">
    <property type="match status" value="1"/>
</dbReference>
<dbReference type="EMBL" id="SLWV01000008">
    <property type="protein sequence ID" value="TCO76429.1"/>
    <property type="molecule type" value="Genomic_DNA"/>
</dbReference>
<dbReference type="OrthoDB" id="9777308at2"/>
<feature type="domain" description="YknX-like C-terminal permuted SH3-like" evidence="5">
    <location>
        <begin position="340"/>
        <end position="407"/>
    </location>
</feature>
<evidence type="ECO:0000259" key="6">
    <source>
        <dbReference type="Pfam" id="PF25990"/>
    </source>
</evidence>
<feature type="coiled-coil region" evidence="4">
    <location>
        <begin position="105"/>
        <end position="218"/>
    </location>
</feature>
<evidence type="ECO:0000256" key="4">
    <source>
        <dbReference type="SAM" id="Coils"/>
    </source>
</evidence>
<dbReference type="InterPro" id="IPR006143">
    <property type="entry name" value="RND_pump_MFP"/>
</dbReference>
<keyword evidence="8" id="KW-1185">Reference proteome</keyword>
<dbReference type="Gene3D" id="1.10.287.470">
    <property type="entry name" value="Helix hairpin bin"/>
    <property type="match status" value="1"/>
</dbReference>
<accession>A0A4R2KYF0</accession>
<dbReference type="InterPro" id="IPR058636">
    <property type="entry name" value="Beta-barrel_YknX"/>
</dbReference>
<dbReference type="Gene3D" id="2.40.30.170">
    <property type="match status" value="1"/>
</dbReference>
<feature type="domain" description="YknX-like beta-barrel" evidence="6">
    <location>
        <begin position="252"/>
        <end position="330"/>
    </location>
</feature>
<dbReference type="PANTHER" id="PTHR32347">
    <property type="entry name" value="EFFLUX SYSTEM COMPONENT YKNX-RELATED"/>
    <property type="match status" value="1"/>
</dbReference>
<evidence type="ECO:0000313" key="7">
    <source>
        <dbReference type="EMBL" id="TCO76429.1"/>
    </source>
</evidence>
<name>A0A4R2KYF0_9FIRM</name>
<protein>
    <submittedName>
        <fullName evidence="7">RND family efflux transporter MFP subunit</fullName>
    </submittedName>
</protein>
<comment type="subcellular location">
    <subcellularLocation>
        <location evidence="1">Cell envelope</location>
    </subcellularLocation>
</comment>
<gene>
    <name evidence="7" type="ORF">EV214_10831</name>
</gene>
<evidence type="ECO:0000256" key="2">
    <source>
        <dbReference type="ARBA" id="ARBA00009477"/>
    </source>
</evidence>
<proteinExistence type="inferred from homology"/>
<dbReference type="GO" id="GO:0016020">
    <property type="term" value="C:membrane"/>
    <property type="evidence" value="ECO:0007669"/>
    <property type="project" value="InterPro"/>
</dbReference>
<dbReference type="Proteomes" id="UP000294919">
    <property type="component" value="Unassembled WGS sequence"/>
</dbReference>
<dbReference type="GO" id="GO:0030313">
    <property type="term" value="C:cell envelope"/>
    <property type="evidence" value="ECO:0007669"/>
    <property type="project" value="UniProtKB-SubCell"/>
</dbReference>
<organism evidence="7 8">
    <name type="scientific">Marinisporobacter balticus</name>
    <dbReference type="NCBI Taxonomy" id="2018667"/>
    <lineage>
        <taxon>Bacteria</taxon>
        <taxon>Bacillati</taxon>
        <taxon>Bacillota</taxon>
        <taxon>Clostridia</taxon>
        <taxon>Peptostreptococcales</taxon>
        <taxon>Thermotaleaceae</taxon>
        <taxon>Marinisporobacter</taxon>
    </lineage>
</organism>
<sequence>MSKGKKKKILIIVLIIVGIALVGVGTVIANKKEQNSDIGVQTTEIQKKDIESHIQATGQILSMDKREVVSDVEEKIEKVFVEKGDQVEKDQVLMELEQTNIFYKIKEAQARLEIQKNTLQQLKTDLEIELNNAQIKVDDALDTYERNKQLYEASALSKKELDESKNNLDQMNNDYIKAKKKLGDGENTGQISKQQKQVALAQLEVEKLNDDLKKHTIKSPITGTVVDTKIAESGIVETFVPLMFIQDVEHLEIVTEINEYDASKIKLGDPVKITGDAFEGKNYEGVVKYIGSFAQTVETGQGKENVVEIKVEIQDIDKSLKPGFSAKIDVLTQRKENVFVLPYETIFTRKNREKVIFTVKNGKVQEHKIQLGIESDLEVEVIGKDLKEKDHVIMNPTESIKDGDKVSEKVM</sequence>
<evidence type="ECO:0000313" key="8">
    <source>
        <dbReference type="Proteomes" id="UP000294919"/>
    </source>
</evidence>
<comment type="similarity">
    <text evidence="2">Belongs to the membrane fusion protein (MFP) (TC 8.A.1) family.</text>
</comment>